<feature type="domain" description="DUF4815" evidence="1">
    <location>
        <begin position="185"/>
        <end position="388"/>
    </location>
</feature>
<protein>
    <submittedName>
        <fullName evidence="2">VrlC protein</fullName>
    </submittedName>
</protein>
<keyword evidence="3" id="KW-1185">Reference proteome</keyword>
<dbReference type="InterPro" id="IPR032096">
    <property type="entry name" value="DUF4815"/>
</dbReference>
<dbReference type="EMBL" id="GU071103">
    <property type="protein sequence ID" value="ADO99009.1"/>
    <property type="molecule type" value="Genomic_DNA"/>
</dbReference>
<accession>E3SNL2</accession>
<feature type="domain" description="DUF4815" evidence="1">
    <location>
        <begin position="12"/>
        <end position="82"/>
    </location>
</feature>
<gene>
    <name evidence="2" type="ORF">PSSM7_094</name>
</gene>
<dbReference type="GeneID" id="10329511"/>
<dbReference type="RefSeq" id="YP_004324925.1">
    <property type="nucleotide sequence ID" value="NC_015290.1"/>
</dbReference>
<dbReference type="Pfam" id="PF16075">
    <property type="entry name" value="DUF4815"/>
    <property type="match status" value="3"/>
</dbReference>
<sequence>MAQNTNLNVTPYYDDFDKDKNFYRVLFRPGFPIQARELSTMQSVLQNQVESVGTHLFKDGAMVIPGQVGYDLDVQAVLVQESFLGSDVETYRTQINGTIIEGLTTGVKAKVLYSISASESERGYITLYVKYIDSGDTTSDTGLKTFQINEQLITDKEITFGSTLIEIGTPFAQLLPVNATAVGSTAYISEGVYYIRGHFVNVPDKYLILDQYGSNPSYRVGLEILESIVTPEDDESLNDNAAGTSNYSAPGAHRFKIQTQFVKRLITDEADKDFIELLRINNSRVENFVERTEYSELEKSLARRTYEESGDYVIDTFNVSMREHLNDGFNNGVYTKTQTSDQGNIADDNKLAIEISPGKAYIRGYRTNFISPRYVDVDKPRDFETRENGIINFNLGNFVKVYDVHGWPEISGDGVSDAYQTLNLYDDWAPNVTNAVKSGAVRIGRCRVVQLQKSSSALAATSPFGIEPTINGGVYDLWFFDVQMFTVLNITNAVTYTAGTKVIGKTSGATGYVADTGNNTHYIYLEHVSGEFTNGEILSVNNRDSGTLEAAHTYQLSDVRSSFGLDGSSAVRFGANWILNDSRPIESSTVNIDETTGDVLTVDTIGAAVGARTAGTYNIASTGVSTDGSGSGATFTIVVDGTGAATITVTGGGSGYVIDETITVADAQLGSGGAAALQFDVASVGREDITGFRTRFEKDLRPGDVVTPTLSDLEGTNTLRVKRVDPTAIATTSGNRKSTVLAGDAIFDYSDQTTRLDNTLKVGTVSAGQYSELVRLRPFIFQKDYQNGELSFDLPEDTMKSLADESFFVFRNFASKTVTSGSITFTLPETEAFGALSGDNYILTIIDKGTSSVFTDGENVDIDAQVDAGVLSTSFGSDNQSFSISGLTGIATITLTALVSKNTVAKKIKTAAKMRTLKVIKTDQDVDTQPTGLTYSTLYGTRVEDLDVSFGVNDVYNIHAIYESYDDNDASAPYVVLTESVFFAASTLMIGKTSGARGRVISFSNADLKLYYVSLNDIPFITGETINGENTAGDAISGIIDDTEGSIFAGSKVITDQFSLESGQKTNFYDVSKLIRLPSTVAPTRRLLVIFDFFAHEASGDYFSAQSYSGILYKEIPNYKMDGSIKYIRDQIDFRPAVKELRNGSGTISDPYYVNCSTFDFVSRVFDTTGGSNGSTIFDIMKVNSSFRADYAWYLPRIDKLYLSHDGRLIVSKGVSGYYLIPPPRVENAMLLATIEYKPYVFDPERDVLISTEVIRRYTMKDIGDLEQRLTHVEYYTSLSLLESQAENTKTYDENGFDRLKNGYVVDDFTDHTTGDVLHPDYKCSLDFREGQLRPQHYTTNVGLLYNAADSTNIVKTAGNVLMLPFEDVALITQPYASRTENVNPFNVFTFIGRIDLTPASDDWIDIERVPARVENIEGDFSSVSQDMGVDQNGFAPVQWGSWQTNWTGETLQSSSQNRSASGTFGVGRQLGSLGHGQRRQGLFYLHERRTFRVVNNQARQGVRSRVVPKIERRSLGDSVLSRSAIPWIRSRNIGFNVDRMKPRTRMYAFFDGVDVTTYLTPKVIELIKNSTTDSRTNETPFVVGETVLGETSSCQLKVVAPDDGYKTNPYGKGTEVLPTSYASQTALLNHDITAISETVSPDYFGNMQVGEILVGQTSGARAVVQDRRLLTDNVGNLQGTFFVPSPKNDANPRWATGTRSFRFTTSDVNSKAIGVVDSSADTTYAATGTLQTIQENVLAIRNAEIVRDTVSEDRVVETTRTETRQIGWYDPLAQSFIVEEEGGTFLSGVEIFFNTKDDNIPISMQIRTMENGYPTKTILPFSDVTITPDQVEISESAAVATKFSFQAPVYIKSSVEYCFVLLSDSNEYKVWISRMGDIDISGNRTISEQPYAGVLFKSQNASTWTADQYEDLKFTVYRANFTQTTGTVALNNTPQGRGNGGIHRLIDNPIQTIKPKLVLTTGPAATQYTFSIGARILQLTSNAAATVVSSTTSNSVADTINVTDVSGNWLQGTSTTFLLRSSEALATQVVGSASGTLEVGDVVTGATSGSVGIVKTWNGSNALVLHYITGAFTNSETINEAGGWSATVTSSTESGDSFGAYLSAVPTYSSDEKEILVYHRNHGMHQRTNNVKVEGAISEIGNTSLTSALAAAATSITVENASLFHQVVNGAAISNANPGYVKINDEIITYNAISSDGKTITVATSGRGTNGTTDVTHASGAIVECYSLDGIPLIDINKTHTSISCPWLDTYMLHLNGVANNGIRAGGNQIYASQNTQFETLTPTISVMNLPETDITARINTTTATSIGDGGTVVDQSSFVNDGTYEAITLNNLNFFPNPKMVCSEVNENAKLDGQKSLTMLIDLSTTKSTLSPVVDLDRCSLITTSNRVNAWPGGSSPYGQQSAIDTSQDVSLLPLGDQNDCVYITRLARLIRESRSIRVDFQMSRPPEADVRIYYRAFSTGTGDDIDSIGWTQMDKPLQYDDSPSEEILWKDYYYEVSGLNFNAFQLKIVLRSSNQARVPLIADLRAIALAT</sequence>
<dbReference type="Proteomes" id="UP000006532">
    <property type="component" value="Segment"/>
</dbReference>
<feature type="domain" description="DUF4815" evidence="1">
    <location>
        <begin position="1118"/>
        <end position="1410"/>
    </location>
</feature>
<name>E3SNL2_9CAUD</name>
<evidence type="ECO:0000259" key="1">
    <source>
        <dbReference type="Pfam" id="PF16075"/>
    </source>
</evidence>
<evidence type="ECO:0000313" key="2">
    <source>
        <dbReference type="EMBL" id="ADO99009.1"/>
    </source>
</evidence>
<dbReference type="KEGG" id="vg:10329511"/>
<proteinExistence type="predicted"/>
<evidence type="ECO:0000313" key="3">
    <source>
        <dbReference type="Proteomes" id="UP000006532"/>
    </source>
</evidence>
<reference evidence="2 3" key="1">
    <citation type="journal article" date="2010" name="Environ. Microbiol.">
        <title>Genomic analysis of oceanic cyanobacterial myoviruses compared with T4-like myoviruses from diverse hosts and environments.</title>
        <authorList>
            <person name="Sullivan M.B."/>
            <person name="Huang K.H."/>
            <person name="Ignacio-Espinoza J.C."/>
            <person name="Berlin A.M."/>
            <person name="Kelly L."/>
            <person name="Weigele P.R."/>
            <person name="DeFrancesco A.S."/>
            <person name="Kern S.E."/>
            <person name="Thompson L.R."/>
            <person name="Young S."/>
            <person name="Yandava C."/>
            <person name="Fu R."/>
            <person name="Krastins B."/>
            <person name="Chase M."/>
            <person name="Sarracino D."/>
            <person name="Osburne M.S."/>
            <person name="Henn M.R."/>
            <person name="Chisholm S.W."/>
        </authorList>
    </citation>
    <scope>NUCLEOTIDE SEQUENCE [LARGE SCALE GENOMIC DNA]</scope>
    <source>
        <strain evidence="2">NATL1A-15</strain>
    </source>
</reference>
<organism evidence="2 3">
    <name type="scientific">Prochlorococcus phage P-SSM7</name>
    <dbReference type="NCBI Taxonomy" id="445688"/>
    <lineage>
        <taxon>Viruses</taxon>
        <taxon>Duplodnaviria</taxon>
        <taxon>Heunggongvirae</taxon>
        <taxon>Uroviricota</taxon>
        <taxon>Caudoviricetes</taxon>
        <taxon>Pantevenvirales</taxon>
        <taxon>Kyanoviridae</taxon>
        <taxon>Palaemonvirus</taxon>
        <taxon>Palaemonvirus pssm7</taxon>
    </lineage>
</organism>